<dbReference type="Pfam" id="PF00380">
    <property type="entry name" value="Ribosomal_S9"/>
    <property type="match status" value="1"/>
</dbReference>
<gene>
    <name evidence="5" type="primary">rpsI</name>
    <name evidence="8" type="ORF">COU85_00680</name>
</gene>
<evidence type="ECO:0000313" key="9">
    <source>
        <dbReference type="Proteomes" id="UP000231086"/>
    </source>
</evidence>
<evidence type="ECO:0000256" key="3">
    <source>
        <dbReference type="ARBA" id="ARBA00023274"/>
    </source>
</evidence>
<evidence type="ECO:0000256" key="7">
    <source>
        <dbReference type="SAM" id="MobiDB-lite"/>
    </source>
</evidence>
<feature type="compositionally biased region" description="Low complexity" evidence="7">
    <location>
        <begin position="46"/>
        <end position="56"/>
    </location>
</feature>
<evidence type="ECO:0000313" key="8">
    <source>
        <dbReference type="EMBL" id="PJE60000.1"/>
    </source>
</evidence>
<dbReference type="InterPro" id="IPR020568">
    <property type="entry name" value="Ribosomal_Su5_D2-typ_SF"/>
</dbReference>
<dbReference type="InterPro" id="IPR014721">
    <property type="entry name" value="Ribsml_uS5_D2-typ_fold_subgr"/>
</dbReference>
<feature type="region of interest" description="Disordered" evidence="7">
    <location>
        <begin position="1"/>
        <end position="56"/>
    </location>
</feature>
<evidence type="ECO:0000256" key="6">
    <source>
        <dbReference type="RuleBase" id="RU003815"/>
    </source>
</evidence>
<accession>A0A2M8KJA6</accession>
<dbReference type="InterPro" id="IPR020574">
    <property type="entry name" value="Ribosomal_uS9_CS"/>
</dbReference>
<keyword evidence="3 5" id="KW-0687">Ribonucleoprotein</keyword>
<protein>
    <recommendedName>
        <fullName evidence="4 5">Small ribosomal subunit protein uS9</fullName>
    </recommendedName>
</protein>
<feature type="region of interest" description="Disordered" evidence="7">
    <location>
        <begin position="173"/>
        <end position="197"/>
    </location>
</feature>
<dbReference type="FunFam" id="3.30.230.10:FF:000001">
    <property type="entry name" value="30S ribosomal protein S9"/>
    <property type="match status" value="1"/>
</dbReference>
<dbReference type="PANTHER" id="PTHR21569">
    <property type="entry name" value="RIBOSOMAL PROTEIN S9"/>
    <property type="match status" value="1"/>
</dbReference>
<feature type="compositionally biased region" description="Basic and acidic residues" evidence="7">
    <location>
        <begin position="173"/>
        <end position="182"/>
    </location>
</feature>
<dbReference type="Gene3D" id="3.30.230.10">
    <property type="match status" value="1"/>
</dbReference>
<dbReference type="SUPFAM" id="SSF54211">
    <property type="entry name" value="Ribosomal protein S5 domain 2-like"/>
    <property type="match status" value="1"/>
</dbReference>
<evidence type="ECO:0000256" key="1">
    <source>
        <dbReference type="ARBA" id="ARBA00005251"/>
    </source>
</evidence>
<dbReference type="EMBL" id="PFEA01000014">
    <property type="protein sequence ID" value="PJE60000.1"/>
    <property type="molecule type" value="Genomic_DNA"/>
</dbReference>
<comment type="caution">
    <text evidence="8">The sequence shown here is derived from an EMBL/GenBank/DDBJ whole genome shotgun (WGS) entry which is preliminary data.</text>
</comment>
<dbReference type="InterPro" id="IPR000754">
    <property type="entry name" value="Ribosomal_uS9"/>
</dbReference>
<name>A0A2M8KJA6_9BACT</name>
<evidence type="ECO:0000256" key="2">
    <source>
        <dbReference type="ARBA" id="ARBA00022980"/>
    </source>
</evidence>
<dbReference type="Proteomes" id="UP000231086">
    <property type="component" value="Unassembled WGS sequence"/>
</dbReference>
<dbReference type="PANTHER" id="PTHR21569:SF1">
    <property type="entry name" value="SMALL RIBOSOMAL SUBUNIT PROTEIN US9M"/>
    <property type="match status" value="1"/>
</dbReference>
<dbReference type="NCBIfam" id="NF001099">
    <property type="entry name" value="PRK00132.1"/>
    <property type="match status" value="1"/>
</dbReference>
<reference evidence="9" key="1">
    <citation type="submission" date="2017-09" db="EMBL/GenBank/DDBJ databases">
        <title>Depth-based differentiation of microbial function through sediment-hosted aquifers and enrichment of novel symbionts in the deep terrestrial subsurface.</title>
        <authorList>
            <person name="Probst A.J."/>
            <person name="Ladd B."/>
            <person name="Jarett J.K."/>
            <person name="Geller-Mcgrath D.E."/>
            <person name="Sieber C.M.K."/>
            <person name="Emerson J.B."/>
            <person name="Anantharaman K."/>
            <person name="Thomas B.C."/>
            <person name="Malmstrom R."/>
            <person name="Stieglmeier M."/>
            <person name="Klingl A."/>
            <person name="Woyke T."/>
            <person name="Ryan C.M."/>
            <person name="Banfield J.F."/>
        </authorList>
    </citation>
    <scope>NUCLEOTIDE SEQUENCE [LARGE SCALE GENOMIC DNA]</scope>
</reference>
<proteinExistence type="inferred from homology"/>
<dbReference type="GO" id="GO:0005737">
    <property type="term" value="C:cytoplasm"/>
    <property type="evidence" value="ECO:0007669"/>
    <property type="project" value="UniProtKB-ARBA"/>
</dbReference>
<sequence>MAETKKTKKILPIAKKVKKAKPVKKKTPGHKAASKTAKKPASRPGKIAISKKATSSKKTVSKEKSYFAGVGRRKRAIARVRLVTARPFEGEVGRIEINGRGYQQYFSGVAAQQIVESSLRRLKSLNRFEVSVKVRGGGLAAQAEAVRHGIARALIVFNPDFRKKLRRAGFLTRDPREKERRKFGLKKARRAPQWSKR</sequence>
<dbReference type="GO" id="GO:0003723">
    <property type="term" value="F:RNA binding"/>
    <property type="evidence" value="ECO:0007669"/>
    <property type="project" value="TreeGrafter"/>
</dbReference>
<comment type="similarity">
    <text evidence="1 5 6">Belongs to the universal ribosomal protein uS9 family.</text>
</comment>
<dbReference type="PROSITE" id="PS00360">
    <property type="entry name" value="RIBOSOMAL_S9"/>
    <property type="match status" value="1"/>
</dbReference>
<dbReference type="HAMAP" id="MF_00532_B">
    <property type="entry name" value="Ribosomal_uS9_B"/>
    <property type="match status" value="1"/>
</dbReference>
<dbReference type="GO" id="GO:0015935">
    <property type="term" value="C:small ribosomal subunit"/>
    <property type="evidence" value="ECO:0007669"/>
    <property type="project" value="TreeGrafter"/>
</dbReference>
<keyword evidence="2 5" id="KW-0689">Ribosomal protein</keyword>
<dbReference type="AlphaFoldDB" id="A0A2M8KJA6"/>
<dbReference type="GO" id="GO:0003735">
    <property type="term" value="F:structural constituent of ribosome"/>
    <property type="evidence" value="ECO:0007669"/>
    <property type="project" value="InterPro"/>
</dbReference>
<dbReference type="InterPro" id="IPR023035">
    <property type="entry name" value="Ribosomal_uS9_bac/plastid"/>
</dbReference>
<dbReference type="GO" id="GO:0006412">
    <property type="term" value="P:translation"/>
    <property type="evidence" value="ECO:0007669"/>
    <property type="project" value="UniProtKB-UniRule"/>
</dbReference>
<evidence type="ECO:0000256" key="5">
    <source>
        <dbReference type="HAMAP-Rule" id="MF_00532"/>
    </source>
</evidence>
<organism evidence="8 9">
    <name type="scientific">Candidatus Portnoybacteria bacterium CG10_big_fil_rev_8_21_14_0_10_44_7</name>
    <dbReference type="NCBI Taxonomy" id="1974816"/>
    <lineage>
        <taxon>Bacteria</taxon>
        <taxon>Candidatus Portnoyibacteriota</taxon>
    </lineage>
</organism>
<feature type="compositionally biased region" description="Basic residues" evidence="7">
    <location>
        <begin position="183"/>
        <end position="197"/>
    </location>
</feature>
<feature type="compositionally biased region" description="Basic residues" evidence="7">
    <location>
        <begin position="15"/>
        <end position="41"/>
    </location>
</feature>
<evidence type="ECO:0000256" key="4">
    <source>
        <dbReference type="ARBA" id="ARBA00035259"/>
    </source>
</evidence>